<proteinExistence type="predicted"/>
<comment type="caution">
    <text evidence="1">The sequence shown here is derived from an EMBL/GenBank/DDBJ whole genome shotgun (WGS) entry which is preliminary data.</text>
</comment>
<sequence length="80" mass="8359">MTPQNQTQEPVASGFPITPLTRCLRTGALHGAITGSIYDDLCCCSGCKSTPQSSYAVLLHVDLGCLRTLPHADNGQAQAG</sequence>
<dbReference type="Proteomes" id="UP001157502">
    <property type="component" value="Chromosome 36"/>
</dbReference>
<keyword evidence="2" id="KW-1185">Reference proteome</keyword>
<gene>
    <name evidence="1" type="ORF">DPEC_G00352490</name>
</gene>
<accession>A0ACC2F2B9</accession>
<name>A0ACC2F2B9_DALPE</name>
<dbReference type="EMBL" id="CM055763">
    <property type="protein sequence ID" value="KAJ7985482.1"/>
    <property type="molecule type" value="Genomic_DNA"/>
</dbReference>
<protein>
    <submittedName>
        <fullName evidence="1">Uncharacterized protein</fullName>
    </submittedName>
</protein>
<evidence type="ECO:0000313" key="2">
    <source>
        <dbReference type="Proteomes" id="UP001157502"/>
    </source>
</evidence>
<organism evidence="1 2">
    <name type="scientific">Dallia pectoralis</name>
    <name type="common">Alaska blackfish</name>
    <dbReference type="NCBI Taxonomy" id="75939"/>
    <lineage>
        <taxon>Eukaryota</taxon>
        <taxon>Metazoa</taxon>
        <taxon>Chordata</taxon>
        <taxon>Craniata</taxon>
        <taxon>Vertebrata</taxon>
        <taxon>Euteleostomi</taxon>
        <taxon>Actinopterygii</taxon>
        <taxon>Neopterygii</taxon>
        <taxon>Teleostei</taxon>
        <taxon>Protacanthopterygii</taxon>
        <taxon>Esociformes</taxon>
        <taxon>Umbridae</taxon>
        <taxon>Dallia</taxon>
    </lineage>
</organism>
<evidence type="ECO:0000313" key="1">
    <source>
        <dbReference type="EMBL" id="KAJ7985482.1"/>
    </source>
</evidence>
<reference evidence="1" key="1">
    <citation type="submission" date="2021-05" db="EMBL/GenBank/DDBJ databases">
        <authorList>
            <person name="Pan Q."/>
            <person name="Jouanno E."/>
            <person name="Zahm M."/>
            <person name="Klopp C."/>
            <person name="Cabau C."/>
            <person name="Louis A."/>
            <person name="Berthelot C."/>
            <person name="Parey E."/>
            <person name="Roest Crollius H."/>
            <person name="Montfort J."/>
            <person name="Robinson-Rechavi M."/>
            <person name="Bouchez O."/>
            <person name="Lampietro C."/>
            <person name="Lopez Roques C."/>
            <person name="Donnadieu C."/>
            <person name="Postlethwait J."/>
            <person name="Bobe J."/>
            <person name="Dillon D."/>
            <person name="Chandos A."/>
            <person name="von Hippel F."/>
            <person name="Guiguen Y."/>
        </authorList>
    </citation>
    <scope>NUCLEOTIDE SEQUENCE</scope>
    <source>
        <strain evidence="1">YG-Jan2019</strain>
    </source>
</reference>